<sequence>MDKRQLCALFRDRLAQLLAAETKGVAGFLRDTGMDRSALSQFLDPSIDRLPRAETLRRIGEARGVSVDWLLGLENAPEGRQQVAPSFQIEQADDPRRSPLHAWHREAEGQKLRYVPSTLPDTLQLSDTPEADAPTPRQPREENVLDGVIRNDLDIEIAMPVQTLQDLATQSGLWRGACPAECARQLEHMAETCDARFPALRLHLYDGQANYSSPFTVFGRQRVALYIGEAYLVLTGREQIAAFTARFDALVRAALVSPDRTGALLRRLADTGEWAG</sequence>
<evidence type="ECO:0000313" key="2">
    <source>
        <dbReference type="EMBL" id="QGX99990.1"/>
    </source>
</evidence>
<evidence type="ECO:0000313" key="3">
    <source>
        <dbReference type="Proteomes" id="UP000428330"/>
    </source>
</evidence>
<dbReference type="Proteomes" id="UP000428330">
    <property type="component" value="Chromosome"/>
</dbReference>
<organism evidence="2 3">
    <name type="scientific">Roseovarius faecimaris</name>
    <dbReference type="NCBI Taxonomy" id="2494550"/>
    <lineage>
        <taxon>Bacteria</taxon>
        <taxon>Pseudomonadati</taxon>
        <taxon>Pseudomonadota</taxon>
        <taxon>Alphaproteobacteria</taxon>
        <taxon>Rhodobacterales</taxon>
        <taxon>Roseobacteraceae</taxon>
        <taxon>Roseovarius</taxon>
    </lineage>
</organism>
<evidence type="ECO:0000256" key="1">
    <source>
        <dbReference type="SAM" id="MobiDB-lite"/>
    </source>
</evidence>
<dbReference type="OrthoDB" id="8895516at2"/>
<name>A0A6I6IS19_9RHOB</name>
<dbReference type="RefSeq" id="WP_157708671.1">
    <property type="nucleotide sequence ID" value="NZ_CP034348.1"/>
</dbReference>
<dbReference type="EMBL" id="CP034348">
    <property type="protein sequence ID" value="QGX99990.1"/>
    <property type="molecule type" value="Genomic_DNA"/>
</dbReference>
<protein>
    <submittedName>
        <fullName evidence="2">Transcriptional regulator</fullName>
    </submittedName>
</protein>
<keyword evidence="3" id="KW-1185">Reference proteome</keyword>
<gene>
    <name evidence="2" type="ORF">EI983_17630</name>
</gene>
<accession>A0A6I6IS19</accession>
<reference evidence="3" key="1">
    <citation type="submission" date="2018-12" db="EMBL/GenBank/DDBJ databases">
        <title>Complete genome sequence of Roseovarius sp. MME-070.</title>
        <authorList>
            <person name="Nam Y.-D."/>
            <person name="Kang J."/>
            <person name="Chung W.-H."/>
            <person name="Park Y.S."/>
        </authorList>
    </citation>
    <scope>NUCLEOTIDE SEQUENCE [LARGE SCALE GENOMIC DNA]</scope>
    <source>
        <strain evidence="3">MME-070</strain>
    </source>
</reference>
<proteinExistence type="predicted"/>
<dbReference type="AlphaFoldDB" id="A0A6I6IS19"/>
<dbReference type="KEGG" id="rom:EI983_17630"/>
<feature type="region of interest" description="Disordered" evidence="1">
    <location>
        <begin position="116"/>
        <end position="141"/>
    </location>
</feature>